<sequence>MSKHYIPRIVDAELRRAAETAGAVVVRGARACGKTESARQIAASELRLDSQDPVAMLARTQPEVALAGKTPRLLDEWQVAPGLWNAVRHAVDDRREPGQFILAGSASPDDDPSRHSGAGRFRRVRMRTMTLSESGHSTGAVSLASLLQGDIPPLESSDISFPDLVSRIVSGGWPGWITADEQPAQAMAHSYIEDIAEHDFPAVAGARRDPRRILAYLTAVAALTAQPVTNAAIVRRMREEAIGPVGEAAVPQLHDFAERMFLVEEQHAWAPKLRSRQPLVQMPKRHLADPSLAAALLNATSDRLMGELETLGFLFESQVVHDLRVYAQANSARGVFHLRDAKGRDEIDVIVEGESGQWLAIEVKLAMSDPNSDVIEAAAQNLRRVCAKIERPPVAMIVMTSTGITYRRDDGVLVVPLTVLGP</sequence>
<organism evidence="3 4">
    <name type="scientific">Trueperella bialowiezensis</name>
    <dbReference type="NCBI Taxonomy" id="312285"/>
    <lineage>
        <taxon>Bacteria</taxon>
        <taxon>Bacillati</taxon>
        <taxon>Actinomycetota</taxon>
        <taxon>Actinomycetes</taxon>
        <taxon>Actinomycetales</taxon>
        <taxon>Actinomycetaceae</taxon>
        <taxon>Trueperella</taxon>
    </lineage>
</organism>
<proteinExistence type="predicted"/>
<feature type="domain" description="AAA" evidence="1">
    <location>
        <begin position="23"/>
        <end position="133"/>
    </location>
</feature>
<evidence type="ECO:0000259" key="2">
    <source>
        <dbReference type="Pfam" id="PF13635"/>
    </source>
</evidence>
<dbReference type="Pfam" id="PF13173">
    <property type="entry name" value="AAA_14"/>
    <property type="match status" value="1"/>
</dbReference>
<dbReference type="RefSeq" id="WP_126416422.1">
    <property type="nucleotide sequence ID" value="NZ_LR134476.1"/>
</dbReference>
<dbReference type="Proteomes" id="UP000269542">
    <property type="component" value="Chromosome"/>
</dbReference>
<dbReference type="OrthoDB" id="128089at2"/>
<gene>
    <name evidence="3" type="ORF">NCTC13354_01003</name>
</gene>
<dbReference type="PANTHER" id="PTHR43566:SF2">
    <property type="entry name" value="DUF4143 DOMAIN-CONTAINING PROTEIN"/>
    <property type="match status" value="1"/>
</dbReference>
<protein>
    <recommendedName>
        <fullName evidence="5">ATP-binding protein</fullName>
    </recommendedName>
</protein>
<dbReference type="KEGG" id="tbw:NCTC13354_01003"/>
<dbReference type="EMBL" id="LR134476">
    <property type="protein sequence ID" value="VEI13291.1"/>
    <property type="molecule type" value="Genomic_DNA"/>
</dbReference>
<dbReference type="InterPro" id="IPR041682">
    <property type="entry name" value="AAA_14"/>
</dbReference>
<evidence type="ECO:0000313" key="3">
    <source>
        <dbReference type="EMBL" id="VEI13291.1"/>
    </source>
</evidence>
<feature type="domain" description="DUF4143" evidence="2">
    <location>
        <begin position="197"/>
        <end position="365"/>
    </location>
</feature>
<evidence type="ECO:0000313" key="4">
    <source>
        <dbReference type="Proteomes" id="UP000269542"/>
    </source>
</evidence>
<dbReference type="AlphaFoldDB" id="A0A448PEB9"/>
<accession>A0A448PEB9</accession>
<name>A0A448PEB9_9ACTO</name>
<dbReference type="Pfam" id="PF13635">
    <property type="entry name" value="DUF4143"/>
    <property type="match status" value="1"/>
</dbReference>
<evidence type="ECO:0008006" key="5">
    <source>
        <dbReference type="Google" id="ProtNLM"/>
    </source>
</evidence>
<keyword evidence="4" id="KW-1185">Reference proteome</keyword>
<dbReference type="InterPro" id="IPR025420">
    <property type="entry name" value="DUF4143"/>
</dbReference>
<dbReference type="PANTHER" id="PTHR43566">
    <property type="entry name" value="CONSERVED PROTEIN"/>
    <property type="match status" value="1"/>
</dbReference>
<evidence type="ECO:0000259" key="1">
    <source>
        <dbReference type="Pfam" id="PF13173"/>
    </source>
</evidence>
<reference evidence="3 4" key="1">
    <citation type="submission" date="2018-12" db="EMBL/GenBank/DDBJ databases">
        <authorList>
            <consortium name="Pathogen Informatics"/>
        </authorList>
    </citation>
    <scope>NUCLEOTIDE SEQUENCE [LARGE SCALE GENOMIC DNA]</scope>
    <source>
        <strain evidence="3 4">NCTC13354</strain>
    </source>
</reference>